<keyword evidence="2" id="KW-1185">Reference proteome</keyword>
<dbReference type="EMBL" id="CAJVPZ010042071">
    <property type="protein sequence ID" value="CAG8763058.1"/>
    <property type="molecule type" value="Genomic_DNA"/>
</dbReference>
<organism evidence="1 2">
    <name type="scientific">Racocetra fulgida</name>
    <dbReference type="NCBI Taxonomy" id="60492"/>
    <lineage>
        <taxon>Eukaryota</taxon>
        <taxon>Fungi</taxon>
        <taxon>Fungi incertae sedis</taxon>
        <taxon>Mucoromycota</taxon>
        <taxon>Glomeromycotina</taxon>
        <taxon>Glomeromycetes</taxon>
        <taxon>Diversisporales</taxon>
        <taxon>Gigasporaceae</taxon>
        <taxon>Racocetra</taxon>
    </lineage>
</organism>
<comment type="caution">
    <text evidence="1">The sequence shown here is derived from an EMBL/GenBank/DDBJ whole genome shotgun (WGS) entry which is preliminary data.</text>
</comment>
<evidence type="ECO:0000313" key="2">
    <source>
        <dbReference type="Proteomes" id="UP000789396"/>
    </source>
</evidence>
<name>A0A9N9NWE7_9GLOM</name>
<evidence type="ECO:0000313" key="1">
    <source>
        <dbReference type="EMBL" id="CAG8763058.1"/>
    </source>
</evidence>
<dbReference type="AlphaFoldDB" id="A0A9N9NWE7"/>
<proteinExistence type="predicted"/>
<sequence length="105" mass="12269">KQKAESKAEIEKLKTEFESKMISPKDHEQIHEFYADQGDPRWLNLSREEALQWLDKAFPPPIASKPEQLRSSNQNAKIDRIELKVDEIGQMTSQFGRMMLDNKKP</sequence>
<gene>
    <name evidence="1" type="ORF">RFULGI_LOCUS14462</name>
</gene>
<dbReference type="OrthoDB" id="2340493at2759"/>
<protein>
    <submittedName>
        <fullName evidence="1">13014_t:CDS:1</fullName>
    </submittedName>
</protein>
<accession>A0A9N9NWE7</accession>
<feature type="non-terminal residue" evidence="1">
    <location>
        <position position="105"/>
    </location>
</feature>
<feature type="non-terminal residue" evidence="1">
    <location>
        <position position="1"/>
    </location>
</feature>
<reference evidence="1" key="1">
    <citation type="submission" date="2021-06" db="EMBL/GenBank/DDBJ databases">
        <authorList>
            <person name="Kallberg Y."/>
            <person name="Tangrot J."/>
            <person name="Rosling A."/>
        </authorList>
    </citation>
    <scope>NUCLEOTIDE SEQUENCE</scope>
    <source>
        <strain evidence="1">IN212</strain>
    </source>
</reference>
<dbReference type="Proteomes" id="UP000789396">
    <property type="component" value="Unassembled WGS sequence"/>
</dbReference>